<evidence type="ECO:0000313" key="2">
    <source>
        <dbReference type="Proteomes" id="UP000182658"/>
    </source>
</evidence>
<reference evidence="1 2" key="1">
    <citation type="submission" date="2016-10" db="EMBL/GenBank/DDBJ databases">
        <title>Draft genome sequence of Coniochaeta ligniaria NRRL30616, a lignocellulolytic fungus for bioabatement of inhibitors in plant biomass hydrolysates.</title>
        <authorList>
            <consortium name="DOE Joint Genome Institute"/>
            <person name="Jimenez D.J."/>
            <person name="Hector R.E."/>
            <person name="Riley R."/>
            <person name="Sun H."/>
            <person name="Grigoriev I.V."/>
            <person name="Van Elsas J.D."/>
            <person name="Nichols N.N."/>
        </authorList>
    </citation>
    <scope>NUCLEOTIDE SEQUENCE [LARGE SCALE GENOMIC DNA]</scope>
    <source>
        <strain evidence="1 2">NRRL 30616</strain>
    </source>
</reference>
<dbReference type="Proteomes" id="UP000182658">
    <property type="component" value="Unassembled WGS sequence"/>
</dbReference>
<dbReference type="AlphaFoldDB" id="A0A1J7JI55"/>
<organism evidence="1 2">
    <name type="scientific">Coniochaeta ligniaria NRRL 30616</name>
    <dbReference type="NCBI Taxonomy" id="1408157"/>
    <lineage>
        <taxon>Eukaryota</taxon>
        <taxon>Fungi</taxon>
        <taxon>Dikarya</taxon>
        <taxon>Ascomycota</taxon>
        <taxon>Pezizomycotina</taxon>
        <taxon>Sordariomycetes</taxon>
        <taxon>Sordariomycetidae</taxon>
        <taxon>Coniochaetales</taxon>
        <taxon>Coniochaetaceae</taxon>
        <taxon>Coniochaeta</taxon>
    </lineage>
</organism>
<gene>
    <name evidence="1" type="ORF">CONLIGDRAFT_640201</name>
</gene>
<dbReference type="EMBL" id="KV875094">
    <property type="protein sequence ID" value="OIW33041.1"/>
    <property type="molecule type" value="Genomic_DNA"/>
</dbReference>
<accession>A0A1J7JI55</accession>
<sequence>MSSLKKLASGHGLWFDKDVPIMMRVPDARRIVHNMRRALPPAQKSLTKRRAEAKIVELLEACHTHRELMSRRGPFTDDFWQAVMSHVQWTRGLGLMLVEEFALEMAEAARLALSPADYARATSGVPLSELNLGNYKPMSLAALQFFVDIDMFKKRIGLSGAKSVRAARGIEITESGVRSQPQRCIPATLLGR</sequence>
<dbReference type="InParanoid" id="A0A1J7JI55"/>
<proteinExistence type="predicted"/>
<evidence type="ECO:0000313" key="1">
    <source>
        <dbReference type="EMBL" id="OIW33041.1"/>
    </source>
</evidence>
<name>A0A1J7JI55_9PEZI</name>
<dbReference type="OrthoDB" id="10451215at2759"/>
<keyword evidence="2" id="KW-1185">Reference proteome</keyword>
<protein>
    <submittedName>
        <fullName evidence="1">Uncharacterized protein</fullName>
    </submittedName>
</protein>